<dbReference type="SUPFAM" id="SSF54637">
    <property type="entry name" value="Thioesterase/thiol ester dehydrase-isomerase"/>
    <property type="match status" value="1"/>
</dbReference>
<protein>
    <submittedName>
        <fullName evidence="2">3-hydroxyacyl-[acyl-carrier-protein] dehydratase FabZ</fullName>
    </submittedName>
</protein>
<dbReference type="PANTHER" id="PTHR30272:SF1">
    <property type="entry name" value="3-HYDROXYACYL-[ACYL-CARRIER-PROTEIN] DEHYDRATASE"/>
    <property type="match status" value="1"/>
</dbReference>
<dbReference type="EMBL" id="BSDD01000002">
    <property type="protein sequence ID" value="GLH69627.1"/>
    <property type="molecule type" value="Genomic_DNA"/>
</dbReference>
<sequence>MTDIPGHLPHRHPFLLVDRILAREPGVRVVAEKLVTAGATPLPGRPVVPDTLLLEMLAQTAGFLEADTLHGRAMFLAGIQDARFEAPVLPGDRLRLEVAPEGAFGGLMKVRGTVTCEGREICGASLMVKRP</sequence>
<dbReference type="Pfam" id="PF07977">
    <property type="entry name" value="FabA"/>
    <property type="match status" value="1"/>
</dbReference>
<dbReference type="InterPro" id="IPR029069">
    <property type="entry name" value="HotDog_dom_sf"/>
</dbReference>
<dbReference type="PANTHER" id="PTHR30272">
    <property type="entry name" value="3-HYDROXYACYL-[ACYL-CARRIER-PROTEIN] DEHYDRATASE"/>
    <property type="match status" value="1"/>
</dbReference>
<keyword evidence="3" id="KW-1185">Reference proteome</keyword>
<dbReference type="Gene3D" id="3.10.129.10">
    <property type="entry name" value="Hotdog Thioesterase"/>
    <property type="match status" value="1"/>
</dbReference>
<dbReference type="RefSeq" id="WP_285723642.1">
    <property type="nucleotide sequence ID" value="NZ_BSDD01000002.1"/>
</dbReference>
<evidence type="ECO:0000256" key="1">
    <source>
        <dbReference type="ARBA" id="ARBA00023239"/>
    </source>
</evidence>
<comment type="caution">
    <text evidence="2">The sequence shown here is derived from an EMBL/GenBank/DDBJ whole genome shotgun (WGS) entry which is preliminary data.</text>
</comment>
<keyword evidence="1" id="KW-0456">Lyase</keyword>
<organism evidence="2 3">
    <name type="scientific">Geothrix rubra</name>
    <dbReference type="NCBI Taxonomy" id="2927977"/>
    <lineage>
        <taxon>Bacteria</taxon>
        <taxon>Pseudomonadati</taxon>
        <taxon>Acidobacteriota</taxon>
        <taxon>Holophagae</taxon>
        <taxon>Holophagales</taxon>
        <taxon>Holophagaceae</taxon>
        <taxon>Geothrix</taxon>
    </lineage>
</organism>
<evidence type="ECO:0000313" key="3">
    <source>
        <dbReference type="Proteomes" id="UP001165089"/>
    </source>
</evidence>
<dbReference type="Proteomes" id="UP001165089">
    <property type="component" value="Unassembled WGS sequence"/>
</dbReference>
<evidence type="ECO:0000313" key="2">
    <source>
        <dbReference type="EMBL" id="GLH69627.1"/>
    </source>
</evidence>
<name>A0ABQ5Q4L0_9BACT</name>
<proteinExistence type="predicted"/>
<reference evidence="2 3" key="1">
    <citation type="journal article" date="2023" name="Antonie Van Leeuwenhoek">
        <title>Mesoterricola silvestris gen. nov., sp. nov., Mesoterricola sediminis sp. nov., Geothrix oryzae sp. nov., Geothrix edaphica sp. nov., Geothrix rubra sp. nov., and Geothrix limicola sp. nov., six novel members of Acidobacteriota isolated from soils.</title>
        <authorList>
            <person name="Itoh H."/>
            <person name="Sugisawa Y."/>
            <person name="Mise K."/>
            <person name="Xu Z."/>
            <person name="Kuniyasu M."/>
            <person name="Ushijima N."/>
            <person name="Kawano K."/>
            <person name="Kobayashi E."/>
            <person name="Shiratori Y."/>
            <person name="Masuda Y."/>
            <person name="Senoo K."/>
        </authorList>
    </citation>
    <scope>NUCLEOTIDE SEQUENCE [LARGE SCALE GENOMIC DNA]</scope>
    <source>
        <strain evidence="2 3">Red803</strain>
    </source>
</reference>
<accession>A0ABQ5Q4L0</accession>
<gene>
    <name evidence="2" type="primary">fabZ_2</name>
    <name evidence="2" type="ORF">GETHPA_11600</name>
</gene>
<dbReference type="CDD" id="cd01288">
    <property type="entry name" value="FabZ"/>
    <property type="match status" value="1"/>
</dbReference>
<dbReference type="InterPro" id="IPR013114">
    <property type="entry name" value="FabA_FabZ"/>
</dbReference>